<keyword evidence="1" id="KW-0210">Decarboxylase</keyword>
<dbReference type="EMBL" id="BAABFO010000006">
    <property type="protein sequence ID" value="GAA4328930.1"/>
    <property type="molecule type" value="Genomic_DNA"/>
</dbReference>
<evidence type="ECO:0000313" key="3">
    <source>
        <dbReference type="EMBL" id="GAA4328930.1"/>
    </source>
</evidence>
<name>A0ABP8GRL0_9BURK</name>
<dbReference type="InterPro" id="IPR029061">
    <property type="entry name" value="THDP-binding"/>
</dbReference>
<proteinExistence type="predicted"/>
<protein>
    <submittedName>
        <fullName evidence="3">Thiamine pyrophosphate-binding protein</fullName>
    </submittedName>
</protein>
<dbReference type="CDD" id="cd07035">
    <property type="entry name" value="TPP_PYR_POX_like"/>
    <property type="match status" value="1"/>
</dbReference>
<organism evidence="3 4">
    <name type="scientific">Pigmentiphaga soli</name>
    <dbReference type="NCBI Taxonomy" id="1007095"/>
    <lineage>
        <taxon>Bacteria</taxon>
        <taxon>Pseudomonadati</taxon>
        <taxon>Pseudomonadota</taxon>
        <taxon>Betaproteobacteria</taxon>
        <taxon>Burkholderiales</taxon>
        <taxon>Alcaligenaceae</taxon>
        <taxon>Pigmentiphaga</taxon>
    </lineage>
</organism>
<keyword evidence="2" id="KW-0456">Lyase</keyword>
<accession>A0ABP8GRL0</accession>
<comment type="caution">
    <text evidence="3">The sequence shown here is derived from an EMBL/GenBank/DDBJ whole genome shotgun (WGS) entry which is preliminary data.</text>
</comment>
<evidence type="ECO:0000256" key="2">
    <source>
        <dbReference type="ARBA" id="ARBA00023239"/>
    </source>
</evidence>
<dbReference type="Proteomes" id="UP001501671">
    <property type="component" value="Unassembled WGS sequence"/>
</dbReference>
<gene>
    <name evidence="3" type="ORF">GCM10023144_15220</name>
</gene>
<evidence type="ECO:0000313" key="4">
    <source>
        <dbReference type="Proteomes" id="UP001501671"/>
    </source>
</evidence>
<dbReference type="SUPFAM" id="SSF52518">
    <property type="entry name" value="Thiamin diphosphate-binding fold (THDP-binding)"/>
    <property type="match status" value="1"/>
</dbReference>
<dbReference type="PANTHER" id="PTHR42818">
    <property type="entry name" value="SULFOPYRUVATE DECARBOXYLASE SUBUNIT ALPHA"/>
    <property type="match status" value="1"/>
</dbReference>
<dbReference type="PANTHER" id="PTHR42818:SF1">
    <property type="entry name" value="SULFOPYRUVATE DECARBOXYLASE"/>
    <property type="match status" value="1"/>
</dbReference>
<keyword evidence="4" id="KW-1185">Reference proteome</keyword>
<dbReference type="Gene3D" id="3.40.50.970">
    <property type="match status" value="1"/>
</dbReference>
<sequence>MSPSHPAAPAWQEAIFRILKQGGVRQIAYVPDAGHAHLIRSAIADPDIEDIVLTTEEEGVALAGGAWLGGQRAALLMQSSGVGNCVNMFSLLQAADFPFFALVTMRGEYAEFNPWQGPMGRATQGALELMGIHVLRVSRAEETEEIVSAGFDAAFEAGGKVAVLLGQNLIGRKKWTSH</sequence>
<dbReference type="InterPro" id="IPR051818">
    <property type="entry name" value="TPP_dependent_decarboxylase"/>
</dbReference>
<reference evidence="4" key="1">
    <citation type="journal article" date="2019" name="Int. J. Syst. Evol. Microbiol.">
        <title>The Global Catalogue of Microorganisms (GCM) 10K type strain sequencing project: providing services to taxonomists for standard genome sequencing and annotation.</title>
        <authorList>
            <consortium name="The Broad Institute Genomics Platform"/>
            <consortium name="The Broad Institute Genome Sequencing Center for Infectious Disease"/>
            <person name="Wu L."/>
            <person name="Ma J."/>
        </authorList>
    </citation>
    <scope>NUCLEOTIDE SEQUENCE [LARGE SCALE GENOMIC DNA]</scope>
    <source>
        <strain evidence="4">JCM 17666</strain>
    </source>
</reference>
<evidence type="ECO:0000256" key="1">
    <source>
        <dbReference type="ARBA" id="ARBA00022793"/>
    </source>
</evidence>
<dbReference type="RefSeq" id="WP_345247961.1">
    <property type="nucleotide sequence ID" value="NZ_BAABFO010000006.1"/>
</dbReference>